<feature type="domain" description="Receptor ligand binding region" evidence="5">
    <location>
        <begin position="1"/>
        <end position="57"/>
    </location>
</feature>
<sequence length="94" mass="10464">MYALALNDALAKGGTITNGTLITQEMWNRTFKGVTGVVRIDANGDRNADYSLLDMNPVTGDFEVSNGVEIYLQSKVFRCFELIINNILYIKILT</sequence>
<comment type="subcellular location">
    <subcellularLocation>
        <location evidence="1">Membrane</location>
    </subcellularLocation>
</comment>
<dbReference type="EMBL" id="UZAI01007117">
    <property type="protein sequence ID" value="VDO98007.1"/>
    <property type="molecule type" value="Genomic_DNA"/>
</dbReference>
<organism evidence="6 7">
    <name type="scientific">Schistosoma margrebowiei</name>
    <dbReference type="NCBI Taxonomy" id="48269"/>
    <lineage>
        <taxon>Eukaryota</taxon>
        <taxon>Metazoa</taxon>
        <taxon>Spiralia</taxon>
        <taxon>Lophotrochozoa</taxon>
        <taxon>Platyhelminthes</taxon>
        <taxon>Trematoda</taxon>
        <taxon>Digenea</taxon>
        <taxon>Strigeidida</taxon>
        <taxon>Schistosomatoidea</taxon>
        <taxon>Schistosomatidae</taxon>
        <taxon>Schistosoma</taxon>
    </lineage>
</organism>
<evidence type="ECO:0000256" key="1">
    <source>
        <dbReference type="ARBA" id="ARBA00004370"/>
    </source>
</evidence>
<evidence type="ECO:0000256" key="2">
    <source>
        <dbReference type="ARBA" id="ARBA00022692"/>
    </source>
</evidence>
<evidence type="ECO:0000259" key="5">
    <source>
        <dbReference type="Pfam" id="PF01094"/>
    </source>
</evidence>
<evidence type="ECO:0000313" key="7">
    <source>
        <dbReference type="Proteomes" id="UP000277204"/>
    </source>
</evidence>
<dbReference type="SUPFAM" id="SSF53822">
    <property type="entry name" value="Periplasmic binding protein-like I"/>
    <property type="match status" value="1"/>
</dbReference>
<accession>A0A3P8AM53</accession>
<evidence type="ECO:0000256" key="3">
    <source>
        <dbReference type="ARBA" id="ARBA00022989"/>
    </source>
</evidence>
<reference evidence="6 7" key="1">
    <citation type="submission" date="2018-11" db="EMBL/GenBank/DDBJ databases">
        <authorList>
            <consortium name="Pathogen Informatics"/>
        </authorList>
    </citation>
    <scope>NUCLEOTIDE SEQUENCE [LARGE SCALE GENOMIC DNA]</scope>
    <source>
        <strain evidence="6 7">Zambia</strain>
    </source>
</reference>
<dbReference type="Pfam" id="PF01094">
    <property type="entry name" value="ANF_receptor"/>
    <property type="match status" value="1"/>
</dbReference>
<protein>
    <recommendedName>
        <fullName evidence="5">Receptor ligand binding region domain-containing protein</fullName>
    </recommendedName>
</protein>
<dbReference type="InterPro" id="IPR001828">
    <property type="entry name" value="ANF_lig-bd_rcpt"/>
</dbReference>
<keyword evidence="4" id="KW-0472">Membrane</keyword>
<dbReference type="Gene3D" id="3.40.50.2300">
    <property type="match status" value="1"/>
</dbReference>
<name>A0A3P8AM53_9TREM</name>
<keyword evidence="3" id="KW-1133">Transmembrane helix</keyword>
<proteinExistence type="predicted"/>
<keyword evidence="2" id="KW-0812">Transmembrane</keyword>
<dbReference type="GO" id="GO:0016020">
    <property type="term" value="C:membrane"/>
    <property type="evidence" value="ECO:0007669"/>
    <property type="project" value="UniProtKB-SubCell"/>
</dbReference>
<dbReference type="InterPro" id="IPR028082">
    <property type="entry name" value="Peripla_BP_I"/>
</dbReference>
<evidence type="ECO:0000313" key="6">
    <source>
        <dbReference type="EMBL" id="VDO98007.1"/>
    </source>
</evidence>
<evidence type="ECO:0000256" key="4">
    <source>
        <dbReference type="ARBA" id="ARBA00023136"/>
    </source>
</evidence>
<dbReference type="AlphaFoldDB" id="A0A3P8AM53"/>
<gene>
    <name evidence="6" type="ORF">SMRZ_LOCUS11970</name>
</gene>
<dbReference type="Proteomes" id="UP000277204">
    <property type="component" value="Unassembled WGS sequence"/>
</dbReference>
<keyword evidence="7" id="KW-1185">Reference proteome</keyword>